<proteinExistence type="predicted"/>
<name>G0UBG0_TRYVY</name>
<dbReference type="AlphaFoldDB" id="G0UBG0"/>
<sequence length="293" mass="32759">MECLCHFTVFQKCIGQLHHLTRLVIKTSSVLDSTGEWVLFSLDSDCKVTGSVEMERHELSIRFDPAFPLSGVHRHFRLSWVDIQVCHDSLQVVNLSSSCLENSVILYGLSYGLHEQKTADTSAKFCSAYATADHDQRHCSVGELLGLMESLKKTSVPLDFDLHENDANSDRKMDAARPMPGRVVPFTTWCSECPWSPFTISQYREPQFTAFFPWCSSPMPSAMPSTAAGGKEQLMFAFGTHDYIFYEAECFRCLSVRPLPSLNKLLLEGPGITEEEGTSSHLLLSCTLAVKNS</sequence>
<dbReference type="VEuPathDB" id="TriTrypDB:TvY486_1106390"/>
<accession>G0UBG0</accession>
<dbReference type="EMBL" id="HE573027">
    <property type="protein sequence ID" value="CCC53155.1"/>
    <property type="molecule type" value="Genomic_DNA"/>
</dbReference>
<organism evidence="1">
    <name type="scientific">Trypanosoma vivax (strain Y486)</name>
    <dbReference type="NCBI Taxonomy" id="1055687"/>
    <lineage>
        <taxon>Eukaryota</taxon>
        <taxon>Discoba</taxon>
        <taxon>Euglenozoa</taxon>
        <taxon>Kinetoplastea</taxon>
        <taxon>Metakinetoplastina</taxon>
        <taxon>Trypanosomatida</taxon>
        <taxon>Trypanosomatidae</taxon>
        <taxon>Trypanosoma</taxon>
        <taxon>Duttonella</taxon>
    </lineage>
</organism>
<gene>
    <name evidence="1" type="ORF">TVY486_1106390</name>
</gene>
<protein>
    <submittedName>
        <fullName evidence="1">Uncharacterized protein</fullName>
    </submittedName>
</protein>
<reference evidence="1" key="1">
    <citation type="journal article" date="2012" name="Proc. Natl. Acad. Sci. U.S.A.">
        <title>Antigenic diversity is generated by distinct evolutionary mechanisms in African trypanosome species.</title>
        <authorList>
            <person name="Jackson A.P."/>
            <person name="Berry A."/>
            <person name="Aslett M."/>
            <person name="Allison H.C."/>
            <person name="Burton P."/>
            <person name="Vavrova-Anderson J."/>
            <person name="Brown R."/>
            <person name="Browne H."/>
            <person name="Corton N."/>
            <person name="Hauser H."/>
            <person name="Gamble J."/>
            <person name="Gilderthorp R."/>
            <person name="Marcello L."/>
            <person name="McQuillan J."/>
            <person name="Otto T.D."/>
            <person name="Quail M.A."/>
            <person name="Sanders M.J."/>
            <person name="van Tonder A."/>
            <person name="Ginger M.L."/>
            <person name="Field M.C."/>
            <person name="Barry J.D."/>
            <person name="Hertz-Fowler C."/>
            <person name="Berriman M."/>
        </authorList>
    </citation>
    <scope>NUCLEOTIDE SEQUENCE</scope>
    <source>
        <strain evidence="1">Y486</strain>
    </source>
</reference>
<evidence type="ECO:0000313" key="1">
    <source>
        <dbReference type="EMBL" id="CCC53155.1"/>
    </source>
</evidence>